<protein>
    <recommendedName>
        <fullName evidence="3">Outer membrane channel protein CpnT-like N-terminal domain-containing protein</fullName>
    </recommendedName>
</protein>
<dbReference type="Pfam" id="PF25547">
    <property type="entry name" value="WXG100_2"/>
    <property type="match status" value="1"/>
</dbReference>
<keyword evidence="2" id="KW-0812">Transmembrane</keyword>
<sequence>MAILDDVRAEVDGLRAKADDFYAAVDAALSTATVSAVAAVAPAAAPVLVSPELMEAIRDGVRRVREAHEDAVARIVQLIEQGGDTDRLRQVAVTWLSIGNGLDGVAADVGLDRMQTNLEWQGRAAEAYKAMVPAQGAQLGTLKEQCEALSTSLHDLGNQIDAFWLALLAAVVVMAAGFAVAIATAITVVGIPAACAAILTAVAAGATMITTAMVQVNALTTRIATEHQAMGQAAEEIRAGWPAPNTPALADASAADGDPSDWRPNR</sequence>
<accession>A0ABU8N671</accession>
<comment type="caution">
    <text evidence="4">The sequence shown here is derived from an EMBL/GenBank/DDBJ whole genome shotgun (WGS) entry which is preliminary data.</text>
</comment>
<dbReference type="InterPro" id="IPR057746">
    <property type="entry name" value="CpnT-like_N"/>
</dbReference>
<evidence type="ECO:0000259" key="3">
    <source>
        <dbReference type="Pfam" id="PF25547"/>
    </source>
</evidence>
<feature type="transmembrane region" description="Helical" evidence="2">
    <location>
        <begin position="191"/>
        <end position="214"/>
    </location>
</feature>
<keyword evidence="2" id="KW-1133">Transmembrane helix</keyword>
<evidence type="ECO:0000256" key="2">
    <source>
        <dbReference type="SAM" id="Phobius"/>
    </source>
</evidence>
<proteinExistence type="predicted"/>
<evidence type="ECO:0000313" key="4">
    <source>
        <dbReference type="EMBL" id="MEJ2887899.1"/>
    </source>
</evidence>
<name>A0ABU8N671_9PSEU</name>
<dbReference type="RefSeq" id="WP_337714389.1">
    <property type="nucleotide sequence ID" value="NZ_JBBEGL010000004.1"/>
</dbReference>
<feature type="domain" description="Outer membrane channel protein CpnT-like N-terminal" evidence="3">
    <location>
        <begin position="83"/>
        <end position="202"/>
    </location>
</feature>
<evidence type="ECO:0000256" key="1">
    <source>
        <dbReference type="SAM" id="MobiDB-lite"/>
    </source>
</evidence>
<dbReference type="Proteomes" id="UP001370100">
    <property type="component" value="Unassembled WGS sequence"/>
</dbReference>
<feature type="compositionally biased region" description="Low complexity" evidence="1">
    <location>
        <begin position="246"/>
        <end position="257"/>
    </location>
</feature>
<gene>
    <name evidence="4" type="ORF">WCD41_15675</name>
</gene>
<reference evidence="4 5" key="1">
    <citation type="submission" date="2024-03" db="EMBL/GenBank/DDBJ databases">
        <title>Actinomycetospora sp. OC33-EN06, a novel actinomycete isolated from wild orchid (Aerides multiflora).</title>
        <authorList>
            <person name="Suriyachadkun C."/>
        </authorList>
    </citation>
    <scope>NUCLEOTIDE SEQUENCE [LARGE SCALE GENOMIC DNA]</scope>
    <source>
        <strain evidence="4 5">OC33-EN06</strain>
    </source>
</reference>
<organism evidence="4 5">
    <name type="scientific">Actinomycetospora aeridis</name>
    <dbReference type="NCBI Taxonomy" id="3129231"/>
    <lineage>
        <taxon>Bacteria</taxon>
        <taxon>Bacillati</taxon>
        <taxon>Actinomycetota</taxon>
        <taxon>Actinomycetes</taxon>
        <taxon>Pseudonocardiales</taxon>
        <taxon>Pseudonocardiaceae</taxon>
        <taxon>Actinomycetospora</taxon>
    </lineage>
</organism>
<feature type="transmembrane region" description="Helical" evidence="2">
    <location>
        <begin position="162"/>
        <end position="185"/>
    </location>
</feature>
<feature type="region of interest" description="Disordered" evidence="1">
    <location>
        <begin position="242"/>
        <end position="266"/>
    </location>
</feature>
<dbReference type="EMBL" id="JBBEGL010000004">
    <property type="protein sequence ID" value="MEJ2887899.1"/>
    <property type="molecule type" value="Genomic_DNA"/>
</dbReference>
<evidence type="ECO:0000313" key="5">
    <source>
        <dbReference type="Proteomes" id="UP001370100"/>
    </source>
</evidence>
<keyword evidence="2" id="KW-0472">Membrane</keyword>
<keyword evidence="5" id="KW-1185">Reference proteome</keyword>